<evidence type="ECO:0000256" key="1">
    <source>
        <dbReference type="SAM" id="MobiDB-lite"/>
    </source>
</evidence>
<dbReference type="AlphaFoldDB" id="A0A0W8G3V3"/>
<feature type="region of interest" description="Disordered" evidence="1">
    <location>
        <begin position="81"/>
        <end position="102"/>
    </location>
</feature>
<comment type="caution">
    <text evidence="2">The sequence shown here is derived from an EMBL/GenBank/DDBJ whole genome shotgun (WGS) entry which is preliminary data.</text>
</comment>
<protein>
    <submittedName>
        <fullName evidence="2">Uncharacterized protein</fullName>
    </submittedName>
</protein>
<proteinExistence type="predicted"/>
<evidence type="ECO:0000313" key="2">
    <source>
        <dbReference type="EMBL" id="KUG27808.1"/>
    </source>
</evidence>
<sequence length="116" mass="12481">MPGQRAGGGQWGCGGKKRVVHGGLRCGFCRRSQKRKRDFRHDCSCRRSRSPTGVDGKAKRRVDAVLLTLPERATPLQGVATIPDPARVSSPHGSLPSRGRHEVAGCGRVRLMGGGR</sequence>
<dbReference type="EMBL" id="LNQE01000287">
    <property type="protein sequence ID" value="KUG27808.1"/>
    <property type="molecule type" value="Genomic_DNA"/>
</dbReference>
<accession>A0A0W8G3V3</accession>
<gene>
    <name evidence="2" type="ORF">ASZ90_002339</name>
</gene>
<organism evidence="2">
    <name type="scientific">hydrocarbon metagenome</name>
    <dbReference type="NCBI Taxonomy" id="938273"/>
    <lineage>
        <taxon>unclassified sequences</taxon>
        <taxon>metagenomes</taxon>
        <taxon>ecological metagenomes</taxon>
    </lineage>
</organism>
<reference evidence="2" key="1">
    <citation type="journal article" date="2015" name="Proc. Natl. Acad. Sci. U.S.A.">
        <title>Networks of energetic and metabolic interactions define dynamics in microbial communities.</title>
        <authorList>
            <person name="Embree M."/>
            <person name="Liu J.K."/>
            <person name="Al-Bassam M.M."/>
            <person name="Zengler K."/>
        </authorList>
    </citation>
    <scope>NUCLEOTIDE SEQUENCE</scope>
</reference>
<name>A0A0W8G3V3_9ZZZZ</name>